<name>A0A516SKD5_9NEIS</name>
<sequence>MRTDAVFRRLALLSLLSILVACAGFPRGKLAAVAVPPGTKVLRAPADWGELARDAAFRMSQRASQLKDMGQKPIFVSEPAKPTPFALALRQYLQSNLTELGLTVAQRKGEGMLMLDADVQSVRLASGLQVVVTTAIGNGSRYLFRGTEAYAVDQADVKLYDESLLPPPPAPPDPPTPVKRINVTGA</sequence>
<dbReference type="RefSeq" id="WP_144279993.1">
    <property type="nucleotide sequence ID" value="NZ_CP041730.1"/>
</dbReference>
<protein>
    <recommendedName>
        <fullName evidence="4">FlgO domain-containing protein</fullName>
    </recommendedName>
</protein>
<gene>
    <name evidence="2" type="ORF">FNU76_20890</name>
</gene>
<dbReference type="OrthoDB" id="9133054at2"/>
<keyword evidence="3" id="KW-1185">Reference proteome</keyword>
<reference evidence="3" key="1">
    <citation type="submission" date="2019-07" db="EMBL/GenBank/DDBJ databases">
        <title>Chitinimonas sp. nov., isolated from Ny-Alesund, arctica soil.</title>
        <authorList>
            <person name="Xu Q."/>
            <person name="Peng F."/>
        </authorList>
    </citation>
    <scope>NUCLEOTIDE SEQUENCE [LARGE SCALE GENOMIC DNA]</scope>
    <source>
        <strain evidence="3">R3-44</strain>
    </source>
</reference>
<evidence type="ECO:0008006" key="4">
    <source>
        <dbReference type="Google" id="ProtNLM"/>
    </source>
</evidence>
<dbReference type="KEGG" id="cari:FNU76_20890"/>
<accession>A0A516SKD5</accession>
<proteinExistence type="predicted"/>
<dbReference type="Proteomes" id="UP000317550">
    <property type="component" value="Chromosome"/>
</dbReference>
<evidence type="ECO:0000313" key="3">
    <source>
        <dbReference type="Proteomes" id="UP000317550"/>
    </source>
</evidence>
<feature type="region of interest" description="Disordered" evidence="1">
    <location>
        <begin position="166"/>
        <end position="186"/>
    </location>
</feature>
<dbReference type="EMBL" id="CP041730">
    <property type="protein sequence ID" value="QDQ28610.1"/>
    <property type="molecule type" value="Genomic_DNA"/>
</dbReference>
<feature type="compositionally biased region" description="Pro residues" evidence="1">
    <location>
        <begin position="166"/>
        <end position="177"/>
    </location>
</feature>
<evidence type="ECO:0000313" key="2">
    <source>
        <dbReference type="EMBL" id="QDQ28610.1"/>
    </source>
</evidence>
<dbReference type="AlphaFoldDB" id="A0A516SKD5"/>
<dbReference type="PROSITE" id="PS51257">
    <property type="entry name" value="PROKAR_LIPOPROTEIN"/>
    <property type="match status" value="1"/>
</dbReference>
<evidence type="ECO:0000256" key="1">
    <source>
        <dbReference type="SAM" id="MobiDB-lite"/>
    </source>
</evidence>
<organism evidence="2 3">
    <name type="scientific">Chitinimonas arctica</name>
    <dbReference type="NCBI Taxonomy" id="2594795"/>
    <lineage>
        <taxon>Bacteria</taxon>
        <taxon>Pseudomonadati</taxon>
        <taxon>Pseudomonadota</taxon>
        <taxon>Betaproteobacteria</taxon>
        <taxon>Neisseriales</taxon>
        <taxon>Chitinibacteraceae</taxon>
        <taxon>Chitinimonas</taxon>
    </lineage>
</organism>